<gene>
    <name evidence="1" type="ORF">SCHCODRAFT_85385</name>
</gene>
<sequence length="115" mass="12846">MICKETPRCAAFRPSSRSCQPMHYLVAHADVRSLQMPFPSSSSTPQVPDRKFLGLPRYRAPGALACPSDGRSGHYPQASRARRACRLAICRPWAPRWRVSSAREGRLGPDAARKR</sequence>
<protein>
    <submittedName>
        <fullName evidence="1">Expressed protein</fullName>
    </submittedName>
</protein>
<dbReference type="InParanoid" id="D8Q7V1"/>
<evidence type="ECO:0000313" key="1">
    <source>
        <dbReference type="EMBL" id="EFI96085.1"/>
    </source>
</evidence>
<dbReference type="KEGG" id="scm:SCHCO_01127222"/>
<keyword evidence="2" id="KW-1185">Reference proteome</keyword>
<reference evidence="1 2" key="1">
    <citation type="journal article" date="2010" name="Nat. Biotechnol.">
        <title>Genome sequence of the model mushroom Schizophyllum commune.</title>
        <authorList>
            <person name="Ohm R.A."/>
            <person name="de Jong J.F."/>
            <person name="Lugones L.G."/>
            <person name="Aerts A."/>
            <person name="Kothe E."/>
            <person name="Stajich J.E."/>
            <person name="de Vries R.P."/>
            <person name="Record E."/>
            <person name="Levasseur A."/>
            <person name="Baker S.E."/>
            <person name="Bartholomew K.A."/>
            <person name="Coutinho P.M."/>
            <person name="Erdmann S."/>
            <person name="Fowler T.J."/>
            <person name="Gathman A.C."/>
            <person name="Lombard V."/>
            <person name="Henrissat B."/>
            <person name="Knabe N."/>
            <person name="Kuees U."/>
            <person name="Lilly W.W."/>
            <person name="Lindquist E."/>
            <person name="Lucas S."/>
            <person name="Magnuson J.K."/>
            <person name="Piumi F."/>
            <person name="Raudaskoski M."/>
            <person name="Salamov A."/>
            <person name="Schmutz J."/>
            <person name="Schwarze F.W.M.R."/>
            <person name="vanKuyk P.A."/>
            <person name="Horton J.S."/>
            <person name="Grigoriev I.V."/>
            <person name="Woesten H.A.B."/>
        </authorList>
    </citation>
    <scope>NUCLEOTIDE SEQUENCE [LARGE SCALE GENOMIC DNA]</scope>
    <source>
        <strain evidence="2">H4-8 / FGSC 9210</strain>
    </source>
</reference>
<accession>D8Q7V1</accession>
<proteinExistence type="predicted"/>
<dbReference type="VEuPathDB" id="FungiDB:SCHCODRAFT_01127222"/>
<dbReference type="RefSeq" id="XP_003030988.1">
    <property type="nucleotide sequence ID" value="XM_003030942.1"/>
</dbReference>
<dbReference type="Proteomes" id="UP000007431">
    <property type="component" value="Unassembled WGS sequence"/>
</dbReference>
<dbReference type="OrthoDB" id="10527540at2759"/>
<dbReference type="AlphaFoldDB" id="D8Q7V1"/>
<dbReference type="HOGENOM" id="CLU_2110379_0_0_1"/>
<name>D8Q7V1_SCHCM</name>
<dbReference type="GeneID" id="9586811"/>
<evidence type="ECO:0000313" key="2">
    <source>
        <dbReference type="Proteomes" id="UP000007431"/>
    </source>
</evidence>
<dbReference type="EMBL" id="GL377307">
    <property type="protein sequence ID" value="EFI96085.1"/>
    <property type="molecule type" value="Genomic_DNA"/>
</dbReference>
<organism evidence="2">
    <name type="scientific">Schizophyllum commune (strain H4-8 / FGSC 9210)</name>
    <name type="common">Split gill fungus</name>
    <dbReference type="NCBI Taxonomy" id="578458"/>
    <lineage>
        <taxon>Eukaryota</taxon>
        <taxon>Fungi</taxon>
        <taxon>Dikarya</taxon>
        <taxon>Basidiomycota</taxon>
        <taxon>Agaricomycotina</taxon>
        <taxon>Agaricomycetes</taxon>
        <taxon>Agaricomycetidae</taxon>
        <taxon>Agaricales</taxon>
        <taxon>Schizophyllaceae</taxon>
        <taxon>Schizophyllum</taxon>
    </lineage>
</organism>